<evidence type="ECO:0000313" key="7">
    <source>
        <dbReference type="Proteomes" id="UP000671913"/>
    </source>
</evidence>
<dbReference type="Gene3D" id="3.40.50.150">
    <property type="entry name" value="Vaccinia Virus protein VP39"/>
    <property type="match status" value="1"/>
</dbReference>
<evidence type="ECO:0000256" key="1">
    <source>
        <dbReference type="ARBA" id="ARBA00022603"/>
    </source>
</evidence>
<organism evidence="6 7">
    <name type="scientific">Aceticella autotrophica</name>
    <dbReference type="NCBI Taxonomy" id="2755338"/>
    <lineage>
        <taxon>Bacteria</taxon>
        <taxon>Bacillati</taxon>
        <taxon>Bacillota</taxon>
        <taxon>Clostridia</taxon>
        <taxon>Thermoanaerobacterales</taxon>
        <taxon>Thermoanaerobacteraceae</taxon>
        <taxon>Aceticella</taxon>
    </lineage>
</organism>
<dbReference type="SUPFAM" id="SSF53335">
    <property type="entry name" value="S-adenosyl-L-methionine-dependent methyltransferases"/>
    <property type="match status" value="1"/>
</dbReference>
<proteinExistence type="predicted"/>
<feature type="domain" description="O-methyltransferase dimerisation" evidence="5">
    <location>
        <begin position="35"/>
        <end position="100"/>
    </location>
</feature>
<name>A0A975GBF7_9THEO</name>
<dbReference type="Proteomes" id="UP000671913">
    <property type="component" value="Chromosome"/>
</dbReference>
<dbReference type="Pfam" id="PF00891">
    <property type="entry name" value="Methyltransf_2"/>
    <property type="match status" value="1"/>
</dbReference>
<dbReference type="InterPro" id="IPR001077">
    <property type="entry name" value="COMT_C"/>
</dbReference>
<keyword evidence="3" id="KW-0949">S-adenosyl-L-methionine</keyword>
<protein>
    <submittedName>
        <fullName evidence="6">Methyltransferase</fullName>
    </submittedName>
</protein>
<dbReference type="GO" id="GO:0008171">
    <property type="term" value="F:O-methyltransferase activity"/>
    <property type="evidence" value="ECO:0007669"/>
    <property type="project" value="InterPro"/>
</dbReference>
<feature type="domain" description="O-methyltransferase C-terminal" evidence="4">
    <location>
        <begin position="162"/>
        <end position="243"/>
    </location>
</feature>
<evidence type="ECO:0000259" key="4">
    <source>
        <dbReference type="Pfam" id="PF00891"/>
    </source>
</evidence>
<dbReference type="KEGG" id="aaut:ACETAC_04535"/>
<evidence type="ECO:0000313" key="6">
    <source>
        <dbReference type="EMBL" id="QSZ28122.1"/>
    </source>
</evidence>
<accession>A0A975GBF7</accession>
<dbReference type="EMBL" id="CP060096">
    <property type="protein sequence ID" value="QSZ28122.1"/>
    <property type="molecule type" value="Genomic_DNA"/>
</dbReference>
<reference evidence="6" key="1">
    <citation type="submission" date="2020-08" db="EMBL/GenBank/DDBJ databases">
        <title>Genomic insights into the carbon and energy metabolism of the first obligate autotrophic acetogenic bacterium Aceticella autotrophica gen. nov., sp. nov.</title>
        <authorList>
            <person name="Toshchakov S.V."/>
            <person name="Elcheninov A.G."/>
            <person name="Kublanov I.V."/>
            <person name="Frolov E.N."/>
            <person name="Lebedinsky A.V."/>
        </authorList>
    </citation>
    <scope>NUCLEOTIDE SEQUENCE</scope>
    <source>
        <strain evidence="6">3443-3Ac</strain>
    </source>
</reference>
<dbReference type="Pfam" id="PF08100">
    <property type="entry name" value="Dimerisation"/>
    <property type="match status" value="1"/>
</dbReference>
<dbReference type="InterPro" id="IPR012967">
    <property type="entry name" value="COMT_dimerisation"/>
</dbReference>
<evidence type="ECO:0000256" key="2">
    <source>
        <dbReference type="ARBA" id="ARBA00022679"/>
    </source>
</evidence>
<evidence type="ECO:0000256" key="3">
    <source>
        <dbReference type="ARBA" id="ARBA00022691"/>
    </source>
</evidence>
<dbReference type="AlphaFoldDB" id="A0A975GBF7"/>
<keyword evidence="2" id="KW-0808">Transferase</keyword>
<dbReference type="InterPro" id="IPR036388">
    <property type="entry name" value="WH-like_DNA-bd_sf"/>
</dbReference>
<sequence>MVMDNDIFFNEPSISAEPLRNFLSDCSRKFKEFCILDGALDIKLFDHLDNLKSADELSREIGTDYVILKNICEILLNLGFIKKEGESFKNTELSSLYLKSDSLLYQKEVLKNIKNGFELWRRLTNVLENGPIKVLEEDFFQDNLIHSLASEILCGELQKTVKIIAEFPEFKKAEKLLDLGGGHGLYSIAFTRLNKNLKAYVFDFPNVIKDTEAYIRKFKAERVNVISGNLFKDDIGKGYDIILFSYNPGGKNPNLVPKICSSLKEGGLFITKHAFYHREEGSRDYLLDVEWNLSAFEGVHKGSKIYNFAGDLSYEDYLDLLERYFSIEKIVEGDEFGSYSYLSKFGDTLGSKIIIAKKKP</sequence>
<gene>
    <name evidence="6" type="ORF">ACETAC_04535</name>
</gene>
<keyword evidence="1 6" id="KW-0489">Methyltransferase</keyword>
<dbReference type="InterPro" id="IPR029063">
    <property type="entry name" value="SAM-dependent_MTases_sf"/>
</dbReference>
<dbReference type="GO" id="GO:0032259">
    <property type="term" value="P:methylation"/>
    <property type="evidence" value="ECO:0007669"/>
    <property type="project" value="UniProtKB-KW"/>
</dbReference>
<dbReference type="Gene3D" id="1.10.10.10">
    <property type="entry name" value="Winged helix-like DNA-binding domain superfamily/Winged helix DNA-binding domain"/>
    <property type="match status" value="1"/>
</dbReference>
<evidence type="ECO:0000259" key="5">
    <source>
        <dbReference type="Pfam" id="PF08100"/>
    </source>
</evidence>
<dbReference type="GO" id="GO:0046983">
    <property type="term" value="F:protein dimerization activity"/>
    <property type="evidence" value="ECO:0007669"/>
    <property type="project" value="InterPro"/>
</dbReference>
<dbReference type="InterPro" id="IPR016461">
    <property type="entry name" value="COMT-like"/>
</dbReference>
<dbReference type="PANTHER" id="PTHR11746">
    <property type="entry name" value="O-METHYLTRANSFERASE"/>
    <property type="match status" value="1"/>
</dbReference>
<keyword evidence="7" id="KW-1185">Reference proteome</keyword>